<keyword evidence="5" id="KW-0378">Hydrolase</keyword>
<dbReference type="PANTHER" id="PTHR13046">
    <property type="entry name" value="PROTEASE U48 CAAX PRENYL PROTEASE RCE1"/>
    <property type="match status" value="1"/>
</dbReference>
<dbReference type="GO" id="GO:0004222">
    <property type="term" value="F:metalloendopeptidase activity"/>
    <property type="evidence" value="ECO:0007669"/>
    <property type="project" value="InterPro"/>
</dbReference>
<name>A0AAV2PWN1_MEGNR</name>
<evidence type="ECO:0000313" key="16">
    <source>
        <dbReference type="Proteomes" id="UP001497623"/>
    </source>
</evidence>
<feature type="transmembrane region" description="Helical" evidence="13">
    <location>
        <begin position="79"/>
        <end position="100"/>
    </location>
</feature>
<evidence type="ECO:0000256" key="1">
    <source>
        <dbReference type="ARBA" id="ARBA00004477"/>
    </source>
</evidence>
<evidence type="ECO:0000256" key="8">
    <source>
        <dbReference type="ARBA" id="ARBA00023136"/>
    </source>
</evidence>
<dbReference type="Pfam" id="PF02517">
    <property type="entry name" value="Rce1-like"/>
    <property type="match status" value="1"/>
</dbReference>
<dbReference type="PANTHER" id="PTHR13046:SF0">
    <property type="entry name" value="CAAX PRENYL PROTEASE 2"/>
    <property type="match status" value="1"/>
</dbReference>
<keyword evidence="3" id="KW-0645">Protease</keyword>
<evidence type="ECO:0000256" key="2">
    <source>
        <dbReference type="ARBA" id="ARBA00006897"/>
    </source>
</evidence>
<evidence type="ECO:0000313" key="15">
    <source>
        <dbReference type="EMBL" id="CAL4066315.1"/>
    </source>
</evidence>
<dbReference type="Proteomes" id="UP001497623">
    <property type="component" value="Unassembled WGS sequence"/>
</dbReference>
<dbReference type="InterPro" id="IPR039731">
    <property type="entry name" value="Rce1"/>
</dbReference>
<evidence type="ECO:0000256" key="12">
    <source>
        <dbReference type="ARBA" id="ARBA00049763"/>
    </source>
</evidence>
<dbReference type="InterPro" id="IPR003675">
    <property type="entry name" value="Rce1/LyrA-like_dom"/>
</dbReference>
<keyword evidence="8 13" id="KW-0472">Membrane</keyword>
<gene>
    <name evidence="15" type="ORF">MNOR_LOCUS5562</name>
</gene>
<evidence type="ECO:0000256" key="6">
    <source>
        <dbReference type="ARBA" id="ARBA00022824"/>
    </source>
</evidence>
<evidence type="ECO:0000256" key="3">
    <source>
        <dbReference type="ARBA" id="ARBA00022670"/>
    </source>
</evidence>
<dbReference type="GO" id="GO:0071586">
    <property type="term" value="P:CAAX-box protein processing"/>
    <property type="evidence" value="ECO:0007669"/>
    <property type="project" value="InterPro"/>
</dbReference>
<comment type="catalytic activity">
    <reaction evidence="10">
        <text>Hydrolyzes the peptide bond -P2-(S-farnesyl or geranylgeranyl)C-P1'-P2'-P3'-COOH where P1' and P2' are amino acids with aliphatic sidechains and P3' is any C-terminal residue.</text>
        <dbReference type="EC" id="3.4.26.1"/>
    </reaction>
</comment>
<evidence type="ECO:0000256" key="11">
    <source>
        <dbReference type="ARBA" id="ARBA00049729"/>
    </source>
</evidence>
<reference evidence="15 16" key="1">
    <citation type="submission" date="2024-05" db="EMBL/GenBank/DDBJ databases">
        <authorList>
            <person name="Wallberg A."/>
        </authorList>
    </citation>
    <scope>NUCLEOTIDE SEQUENCE [LARGE SCALE GENOMIC DNA]</scope>
</reference>
<keyword evidence="7 13" id="KW-1133">Transmembrane helix</keyword>
<organism evidence="15 16">
    <name type="scientific">Meganyctiphanes norvegica</name>
    <name type="common">Northern krill</name>
    <name type="synonym">Thysanopoda norvegica</name>
    <dbReference type="NCBI Taxonomy" id="48144"/>
    <lineage>
        <taxon>Eukaryota</taxon>
        <taxon>Metazoa</taxon>
        <taxon>Ecdysozoa</taxon>
        <taxon>Arthropoda</taxon>
        <taxon>Crustacea</taxon>
        <taxon>Multicrustacea</taxon>
        <taxon>Malacostraca</taxon>
        <taxon>Eumalacostraca</taxon>
        <taxon>Eucarida</taxon>
        <taxon>Euphausiacea</taxon>
        <taxon>Euphausiidae</taxon>
        <taxon>Meganyctiphanes</taxon>
    </lineage>
</organism>
<evidence type="ECO:0000256" key="4">
    <source>
        <dbReference type="ARBA" id="ARBA00022692"/>
    </source>
</evidence>
<feature type="transmembrane region" description="Helical" evidence="13">
    <location>
        <begin position="191"/>
        <end position="214"/>
    </location>
</feature>
<dbReference type="GO" id="GO:0005789">
    <property type="term" value="C:endoplasmic reticulum membrane"/>
    <property type="evidence" value="ECO:0007669"/>
    <property type="project" value="UniProtKB-SubCell"/>
</dbReference>
<keyword evidence="6" id="KW-0256">Endoplasmic reticulum</keyword>
<evidence type="ECO:0000256" key="9">
    <source>
        <dbReference type="ARBA" id="ARBA00032607"/>
    </source>
</evidence>
<keyword evidence="16" id="KW-1185">Reference proteome</keyword>
<comment type="similarity">
    <text evidence="2">Belongs to the peptidase U48 family.</text>
</comment>
<feature type="transmembrane region" description="Helical" evidence="13">
    <location>
        <begin position="251"/>
        <end position="270"/>
    </location>
</feature>
<evidence type="ECO:0000259" key="14">
    <source>
        <dbReference type="Pfam" id="PF02517"/>
    </source>
</evidence>
<dbReference type="EC" id="3.4.26.1" evidence="11"/>
<proteinExistence type="inferred from homology"/>
<protein>
    <recommendedName>
        <fullName evidence="12">CAAX prenyl protease 2</fullName>
        <ecNumber evidence="11">3.4.26.1</ecNumber>
    </recommendedName>
    <alternativeName>
        <fullName evidence="9">Farnesylated proteins-converting enzyme 2</fullName>
    </alternativeName>
</protein>
<evidence type="ECO:0000256" key="10">
    <source>
        <dbReference type="ARBA" id="ARBA00047280"/>
    </source>
</evidence>
<dbReference type="EMBL" id="CAXKWB010002164">
    <property type="protein sequence ID" value="CAL4066315.1"/>
    <property type="molecule type" value="Genomic_DNA"/>
</dbReference>
<dbReference type="AlphaFoldDB" id="A0AAV2PWN1"/>
<feature type="transmembrane region" description="Helical" evidence="13">
    <location>
        <begin position="41"/>
        <end position="59"/>
    </location>
</feature>
<evidence type="ECO:0000256" key="13">
    <source>
        <dbReference type="SAM" id="Phobius"/>
    </source>
</evidence>
<sequence length="282" mass="32581">MAVVCAYKIFTNFIVYITHYRDGIWLNKQPKDHPSTIKKRCISVFFMTLISPFFILIFGNDETKNKASLWELMGIRSEGFLASLFLPLILTAILFLGPIVQSHQNSSYAHTLQMYCDPRYWYSSAQNPIWWRNQVVAPFSEEFTFRACMLPLLLQCMTPGKVIFVAPLFFGVAHLHHAVERMSLRMDLTSVVIISCFQFCYTSIFGFYSAFLFIRTGHFLPLFAVHAFCNHMGLPELKEVFSKPEAIRNKLLAAHVAGLVAWYFLLYPLTEPTYYSNTLYVL</sequence>
<feature type="domain" description="CAAX prenyl protease 2/Lysostaphin resistance protein A-like" evidence="14">
    <location>
        <begin position="129"/>
        <end position="232"/>
    </location>
</feature>
<keyword evidence="4 13" id="KW-0812">Transmembrane</keyword>
<comment type="caution">
    <text evidence="15">The sequence shown here is derived from an EMBL/GenBank/DDBJ whole genome shotgun (WGS) entry which is preliminary data.</text>
</comment>
<feature type="non-terminal residue" evidence="15">
    <location>
        <position position="282"/>
    </location>
</feature>
<comment type="subcellular location">
    <subcellularLocation>
        <location evidence="1">Endoplasmic reticulum membrane</location>
        <topology evidence="1">Multi-pass membrane protein</topology>
    </subcellularLocation>
</comment>
<evidence type="ECO:0000256" key="5">
    <source>
        <dbReference type="ARBA" id="ARBA00022801"/>
    </source>
</evidence>
<evidence type="ECO:0000256" key="7">
    <source>
        <dbReference type="ARBA" id="ARBA00022989"/>
    </source>
</evidence>
<accession>A0AAV2PWN1</accession>